<evidence type="ECO:0008006" key="3">
    <source>
        <dbReference type="Google" id="ProtNLM"/>
    </source>
</evidence>
<protein>
    <recommendedName>
        <fullName evidence="3">Type II toxin-antitoxin system mRNA interferase toxin, RelE/StbE family</fullName>
    </recommendedName>
</protein>
<dbReference type="SUPFAM" id="SSF143011">
    <property type="entry name" value="RelE-like"/>
    <property type="match status" value="1"/>
</dbReference>
<evidence type="ECO:0000313" key="2">
    <source>
        <dbReference type="Proteomes" id="UP000231246"/>
    </source>
</evidence>
<comment type="caution">
    <text evidence="1">The sequence shown here is derived from an EMBL/GenBank/DDBJ whole genome shotgun (WGS) entry which is preliminary data.</text>
</comment>
<sequence>MIKIQLSGSFQQDYKDLVADNLTMRNEVLNRVELFKRNPNDTRLKNHLLHKRLEDKWAFSVTSDIRVVYEWLGRKTVRLLTIGGHRKVYHE</sequence>
<dbReference type="Proteomes" id="UP000231246">
    <property type="component" value="Unassembled WGS sequence"/>
</dbReference>
<reference evidence="1 2" key="1">
    <citation type="submission" date="2017-09" db="EMBL/GenBank/DDBJ databases">
        <title>Depth-based differentiation of microbial function through sediment-hosted aquifers and enrichment of novel symbionts in the deep terrestrial subsurface.</title>
        <authorList>
            <person name="Probst A.J."/>
            <person name="Ladd B."/>
            <person name="Jarett J.K."/>
            <person name="Geller-Mcgrath D.E."/>
            <person name="Sieber C.M."/>
            <person name="Emerson J.B."/>
            <person name="Anantharaman K."/>
            <person name="Thomas B.C."/>
            <person name="Malmstrom R."/>
            <person name="Stieglmeier M."/>
            <person name="Klingl A."/>
            <person name="Woyke T."/>
            <person name="Ryan C.M."/>
            <person name="Banfield J.F."/>
        </authorList>
    </citation>
    <scope>NUCLEOTIDE SEQUENCE [LARGE SCALE GENOMIC DNA]</scope>
    <source>
        <strain evidence="1">CG22_combo_CG10-13_8_21_14_all_38_20</strain>
    </source>
</reference>
<proteinExistence type="predicted"/>
<evidence type="ECO:0000313" key="1">
    <source>
        <dbReference type="EMBL" id="PIP61114.1"/>
    </source>
</evidence>
<gene>
    <name evidence="1" type="ORF">COW99_05835</name>
</gene>
<dbReference type="Gene3D" id="3.30.2310.20">
    <property type="entry name" value="RelE-like"/>
    <property type="match status" value="1"/>
</dbReference>
<accession>A0A2H0BU28</accession>
<dbReference type="AlphaFoldDB" id="A0A2H0BU28"/>
<dbReference type="InterPro" id="IPR035093">
    <property type="entry name" value="RelE/ParE_toxin_dom_sf"/>
</dbReference>
<name>A0A2H0BU28_9BACT</name>
<organism evidence="1 2">
    <name type="scientific">Candidatus Roizmanbacteria bacterium CG22_combo_CG10-13_8_21_14_all_38_20</name>
    <dbReference type="NCBI Taxonomy" id="1974862"/>
    <lineage>
        <taxon>Bacteria</taxon>
        <taxon>Candidatus Roizmaniibacteriota</taxon>
    </lineage>
</organism>
<dbReference type="EMBL" id="PCTA01000034">
    <property type="protein sequence ID" value="PIP61114.1"/>
    <property type="molecule type" value="Genomic_DNA"/>
</dbReference>